<accession>A0A6J8DQX5</accession>
<keyword evidence="7" id="KW-1185">Reference proteome</keyword>
<dbReference type="InterPro" id="IPR002398">
    <property type="entry name" value="Pept_C14"/>
</dbReference>
<feature type="domain" description="Caspase family p20" evidence="5">
    <location>
        <begin position="107"/>
        <end position="249"/>
    </location>
</feature>
<dbReference type="OrthoDB" id="6127793at2759"/>
<dbReference type="EMBL" id="CACVKT020007771">
    <property type="protein sequence ID" value="CAC5410479.1"/>
    <property type="molecule type" value="Genomic_DNA"/>
</dbReference>
<evidence type="ECO:0000256" key="1">
    <source>
        <dbReference type="ARBA" id="ARBA00010134"/>
    </source>
</evidence>
<dbReference type="InterPro" id="IPR029030">
    <property type="entry name" value="Caspase-like_dom_sf"/>
</dbReference>
<evidence type="ECO:0000313" key="7">
    <source>
        <dbReference type="Proteomes" id="UP000507470"/>
    </source>
</evidence>
<dbReference type="PANTHER" id="PTHR10454">
    <property type="entry name" value="CASPASE"/>
    <property type="match status" value="1"/>
</dbReference>
<dbReference type="SUPFAM" id="SSF52129">
    <property type="entry name" value="Caspase-like"/>
    <property type="match status" value="1"/>
</dbReference>
<reference evidence="6 7" key="1">
    <citation type="submission" date="2020-06" db="EMBL/GenBank/DDBJ databases">
        <authorList>
            <person name="Li R."/>
            <person name="Bekaert M."/>
        </authorList>
    </citation>
    <scope>NUCLEOTIDE SEQUENCE [LARGE SCALE GENOMIC DNA]</scope>
    <source>
        <strain evidence="7">wild</strain>
    </source>
</reference>
<organism evidence="6 7">
    <name type="scientific">Mytilus coruscus</name>
    <name type="common">Sea mussel</name>
    <dbReference type="NCBI Taxonomy" id="42192"/>
    <lineage>
        <taxon>Eukaryota</taxon>
        <taxon>Metazoa</taxon>
        <taxon>Spiralia</taxon>
        <taxon>Lophotrochozoa</taxon>
        <taxon>Mollusca</taxon>
        <taxon>Bivalvia</taxon>
        <taxon>Autobranchia</taxon>
        <taxon>Pteriomorphia</taxon>
        <taxon>Mytilida</taxon>
        <taxon>Mytiloidea</taxon>
        <taxon>Mytilidae</taxon>
        <taxon>Mytilinae</taxon>
        <taxon>Mytilus</taxon>
    </lineage>
</organism>
<dbReference type="InterPro" id="IPR011600">
    <property type="entry name" value="Pept_C14_caspase"/>
</dbReference>
<gene>
    <name evidence="6" type="ORF">MCOR_43662</name>
</gene>
<keyword evidence="6" id="KW-0378">Hydrolase</keyword>
<dbReference type="GO" id="GO:0004197">
    <property type="term" value="F:cysteine-type endopeptidase activity"/>
    <property type="evidence" value="ECO:0007669"/>
    <property type="project" value="InterPro"/>
</dbReference>
<evidence type="ECO:0000259" key="4">
    <source>
        <dbReference type="PROSITE" id="PS50207"/>
    </source>
</evidence>
<dbReference type="InterPro" id="IPR015917">
    <property type="entry name" value="Pept_C14A"/>
</dbReference>
<sequence length="359" mass="40790">MSFLQVKINQKSVLVKRDRSMSGKQEETTRGGDEVDVQNGGSQMDSKHAKGGYDQADTLGQQEDPSSKEIHQQDLKQPQKDLKNPNIDMEDIREEEFNSPRYKTCGNVGKAVVVSNFMEGWKAKQGDNLVARSYAKNDCDMLEKSLKSLGFQPMDENEGSMVYKNLTKSQFEALYKKAAKETNYRPKGGEGYTCVLFFVMSYGTSGLIQCHKEGEEIQHPYVEQKHIQEAFQPQHNPSLALKPKLFIIQTIPEPGNVRDAVGTTEEKTTRRISRETDFLTYTSDSYCIQSCDDGEVNYFIKAIVDVLNSLAKDKQNNESAMEIQRVLIRINKKFKEIRPYNSFKIPCVTSSLTKQLILF</sequence>
<dbReference type="PANTHER" id="PTHR10454:SF199">
    <property type="entry name" value="CASPASE FAMILY P20 DOMAIN-CONTAINING PROTEIN"/>
    <property type="match status" value="1"/>
</dbReference>
<feature type="compositionally biased region" description="Basic and acidic residues" evidence="3">
    <location>
        <begin position="15"/>
        <end position="33"/>
    </location>
</feature>
<proteinExistence type="inferred from homology"/>
<dbReference type="InterPro" id="IPR002138">
    <property type="entry name" value="Pept_C14_p10"/>
</dbReference>
<protein>
    <submittedName>
        <fullName evidence="6">CASP3</fullName>
        <ecNumber evidence="6">3.4.22.56</ecNumber>
    </submittedName>
</protein>
<dbReference type="GO" id="GO:0006915">
    <property type="term" value="P:apoptotic process"/>
    <property type="evidence" value="ECO:0007669"/>
    <property type="project" value="TreeGrafter"/>
</dbReference>
<evidence type="ECO:0000256" key="3">
    <source>
        <dbReference type="SAM" id="MobiDB-lite"/>
    </source>
</evidence>
<dbReference type="GO" id="GO:0005737">
    <property type="term" value="C:cytoplasm"/>
    <property type="evidence" value="ECO:0007669"/>
    <property type="project" value="TreeGrafter"/>
</dbReference>
<dbReference type="Gene3D" id="3.40.50.1460">
    <property type="match status" value="1"/>
</dbReference>
<dbReference type="GO" id="GO:0043525">
    <property type="term" value="P:positive regulation of neuron apoptotic process"/>
    <property type="evidence" value="ECO:0007669"/>
    <property type="project" value="TreeGrafter"/>
</dbReference>
<dbReference type="EC" id="3.4.22.56" evidence="6"/>
<feature type="domain" description="Caspase family p10" evidence="4">
    <location>
        <begin position="307"/>
        <end position="359"/>
    </location>
</feature>
<feature type="region of interest" description="Disordered" evidence="3">
    <location>
        <begin position="1"/>
        <end position="87"/>
    </location>
</feature>
<dbReference type="Proteomes" id="UP000507470">
    <property type="component" value="Unassembled WGS sequence"/>
</dbReference>
<name>A0A6J8DQX5_MYTCO</name>
<dbReference type="AlphaFoldDB" id="A0A6J8DQX5"/>
<evidence type="ECO:0000313" key="6">
    <source>
        <dbReference type="EMBL" id="CAC5410479.1"/>
    </source>
</evidence>
<dbReference type="GO" id="GO:0006508">
    <property type="term" value="P:proteolysis"/>
    <property type="evidence" value="ECO:0007669"/>
    <property type="project" value="InterPro"/>
</dbReference>
<dbReference type="PROSITE" id="PS50208">
    <property type="entry name" value="CASPASE_P20"/>
    <property type="match status" value="1"/>
</dbReference>
<dbReference type="PROSITE" id="PS50207">
    <property type="entry name" value="CASPASE_P10"/>
    <property type="match status" value="1"/>
</dbReference>
<dbReference type="Pfam" id="PF00656">
    <property type="entry name" value="Peptidase_C14"/>
    <property type="match status" value="1"/>
</dbReference>
<dbReference type="SMART" id="SM00115">
    <property type="entry name" value="CASc"/>
    <property type="match status" value="1"/>
</dbReference>
<feature type="compositionally biased region" description="Basic and acidic residues" evidence="3">
    <location>
        <begin position="65"/>
        <end position="83"/>
    </location>
</feature>
<dbReference type="InterPro" id="IPR001309">
    <property type="entry name" value="Pept_C14_p20"/>
</dbReference>
<comment type="similarity">
    <text evidence="1 2">Belongs to the peptidase C14A family.</text>
</comment>
<evidence type="ECO:0000256" key="2">
    <source>
        <dbReference type="RuleBase" id="RU003971"/>
    </source>
</evidence>
<evidence type="ECO:0000259" key="5">
    <source>
        <dbReference type="PROSITE" id="PS50208"/>
    </source>
</evidence>